<name>A0A167CWH8_9ASCO</name>
<dbReference type="AlphaFoldDB" id="A0A167CWH8"/>
<dbReference type="InterPro" id="IPR001214">
    <property type="entry name" value="SET_dom"/>
</dbReference>
<dbReference type="KEGG" id="slb:AWJ20_424"/>
<dbReference type="OrthoDB" id="1028014at2759"/>
<reference evidence="2 3" key="1">
    <citation type="submission" date="2016-02" db="EMBL/GenBank/DDBJ databases">
        <title>Complete genome sequence and transcriptome regulation of the pentose utilising yeast Sugiyamaella lignohabitans.</title>
        <authorList>
            <person name="Bellasio M."/>
            <person name="Peymann A."/>
            <person name="Valli M."/>
            <person name="Sipitzky M."/>
            <person name="Graf A."/>
            <person name="Sauer M."/>
            <person name="Marx H."/>
            <person name="Mattanovich D."/>
        </authorList>
    </citation>
    <scope>NUCLEOTIDE SEQUENCE [LARGE SCALE GENOMIC DNA]</scope>
    <source>
        <strain evidence="2 3">CBS 10342</strain>
    </source>
</reference>
<keyword evidence="3" id="KW-1185">Reference proteome</keyword>
<dbReference type="Proteomes" id="UP000189580">
    <property type="component" value="Chromosome a"/>
</dbReference>
<dbReference type="PANTHER" id="PTHR12197">
    <property type="entry name" value="HISTONE-LYSINE N-METHYLTRANSFERASE SMYD"/>
    <property type="match status" value="1"/>
</dbReference>
<dbReference type="InterPro" id="IPR050869">
    <property type="entry name" value="H3K4_H4K5_MeTrfase"/>
</dbReference>
<dbReference type="CDD" id="cd20071">
    <property type="entry name" value="SET_SMYD"/>
    <property type="match status" value="1"/>
</dbReference>
<protein>
    <submittedName>
        <fullName evidence="2">Set6p</fullName>
    </submittedName>
</protein>
<dbReference type="Pfam" id="PF00856">
    <property type="entry name" value="SET"/>
    <property type="match status" value="1"/>
</dbReference>
<evidence type="ECO:0000313" key="2">
    <source>
        <dbReference type="EMBL" id="ANB12185.1"/>
    </source>
</evidence>
<dbReference type="GeneID" id="30036350"/>
<evidence type="ECO:0000313" key="3">
    <source>
        <dbReference type="Proteomes" id="UP000189580"/>
    </source>
</evidence>
<dbReference type="RefSeq" id="XP_018734662.1">
    <property type="nucleotide sequence ID" value="XM_018881303.1"/>
</dbReference>
<gene>
    <name evidence="2" type="primary">SET6</name>
    <name evidence="2" type="ORF">AWJ20_424</name>
</gene>
<dbReference type="PROSITE" id="PS50280">
    <property type="entry name" value="SET"/>
    <property type="match status" value="1"/>
</dbReference>
<sequence length="423" mass="47598">MLPDKVAAAAADQYLSVRKTEYGGRGYFAAKNIPANTRVLTCRQPLTYVVFKSFKKEVCAYCFSYDNGKHRKFRLVSNLKRAYAGVYFCSEECRDCWVENYDYDGLLSATLEEIELAYIQLIASTVKAPSYEGYDSSNIDELWDKVEKEFADPDVVSRPSSVLSVSTTTSTSTSLASSVCSSPVSESSALESVSSPVSDSASLSSSVSALSSTSSSRFRKNKKKKVKLPPLDGVEYDTARVVALVLVQNHRVQNGTATSEISHEWTKFNLLQSNELSHIGQYREFITVHVNVYKFLRTVLQDDLRLLCTPRLLRDTVGREAGNAFGIWELPMMMESECFGTAVYPAASFFNHECEPSVRKQRVDNSLVFTTIRDIAQDEQLFISYGMMEELPYPERQRILTDQWHFDCQCPACTRDKLESLSL</sequence>
<organism evidence="2 3">
    <name type="scientific">Sugiyamaella lignohabitans</name>
    <dbReference type="NCBI Taxonomy" id="796027"/>
    <lineage>
        <taxon>Eukaryota</taxon>
        <taxon>Fungi</taxon>
        <taxon>Dikarya</taxon>
        <taxon>Ascomycota</taxon>
        <taxon>Saccharomycotina</taxon>
        <taxon>Dipodascomycetes</taxon>
        <taxon>Dipodascales</taxon>
        <taxon>Trichomonascaceae</taxon>
        <taxon>Sugiyamaella</taxon>
    </lineage>
</organism>
<accession>A0A167CWH8</accession>
<proteinExistence type="predicted"/>
<dbReference type="GO" id="GO:0005634">
    <property type="term" value="C:nucleus"/>
    <property type="evidence" value="ECO:0007669"/>
    <property type="project" value="TreeGrafter"/>
</dbReference>
<dbReference type="EMBL" id="CP014501">
    <property type="protein sequence ID" value="ANB12185.1"/>
    <property type="molecule type" value="Genomic_DNA"/>
</dbReference>
<evidence type="ECO:0000259" key="1">
    <source>
        <dbReference type="PROSITE" id="PS50280"/>
    </source>
</evidence>
<dbReference type="SMART" id="SM00317">
    <property type="entry name" value="SET"/>
    <property type="match status" value="1"/>
</dbReference>
<feature type="domain" description="SET" evidence="1">
    <location>
        <begin position="13"/>
        <end position="386"/>
    </location>
</feature>
<dbReference type="PANTHER" id="PTHR12197:SF294">
    <property type="entry name" value="POTENTIAL PROTEIN LYSINE METHYLTRANSFERASE SET6"/>
    <property type="match status" value="1"/>
</dbReference>
<dbReference type="SUPFAM" id="SSF82199">
    <property type="entry name" value="SET domain"/>
    <property type="match status" value="1"/>
</dbReference>
<dbReference type="InterPro" id="IPR046341">
    <property type="entry name" value="SET_dom_sf"/>
</dbReference>
<dbReference type="Gene3D" id="2.170.270.10">
    <property type="entry name" value="SET domain"/>
    <property type="match status" value="1"/>
</dbReference>